<accession>U1GF35</accession>
<proteinExistence type="predicted"/>
<feature type="compositionally biased region" description="Low complexity" evidence="1">
    <location>
        <begin position="1"/>
        <end position="20"/>
    </location>
</feature>
<evidence type="ECO:0000256" key="1">
    <source>
        <dbReference type="SAM" id="MobiDB-lite"/>
    </source>
</evidence>
<dbReference type="AlphaFoldDB" id="U1GF35"/>
<feature type="region of interest" description="Disordered" evidence="1">
    <location>
        <begin position="1"/>
        <end position="22"/>
    </location>
</feature>
<sequence length="768" mass="89323">MTDYLSDPSSEHPPSSSLQSKRGSQIYQQHTAILQKLETLKEIVEKSKGRDERHNIFERSQFYGVLLGLLPDILLLIEDGWSQIRPIPQNAMFRSTFEGIRDLRLRWALWQEDAFQLETEAGSWASTVEFKRSTLCEVVLHKLSDIRHGLKAVTSELSLNCCRLQFVLPLHFLAVQDSTVKVDTYLPPDSSSIAKYVGDMSPAITDLFDILPVLKEYDSASSDSELATFRAHLLSIKQSILQDSAKVERKSVQQQSIPLRDKDDFPVREHNDRRSCEPPLVFQKPLEESMLEDLEACLRILDNIHGLRMDSDEESSVAIAGQRSVATAEDGQTHRDVERLYEHYTFTPRENWRVASRVKIPESQEESRAVVAEGNQNTSVVEIMKNMSPVCRAQIDRLLDEKNLAESRARINRLSDEKNLAERSKFYLWYCVFINPPAPRDMYVDVERIQQYMHLEVIIARDILPEPISPESSKPFLGKISDISAPLKPKENSRGRHVPRRYERPLAEITRNPQGNKALIEEMKDGWLRPLERLKEDYEADKFHGRTRDSSLHHWKLQEICRDIEPLFEEMRDRSLHHLEGFEENCSVRRFEEIIRDNESLFGEMSDRLLRHLKTFEENCKAGEFFPKETKDRYLHVPRFREIYEIHRVLFPSMCYHLLYSLKGFIHTSKDDDYLFQPLIDSSLRRLAKRVEETLPSNKPPIEERKNISEPPQSKETSIESAIFQKVINVTNQGLPMRTTKTTHYRAHNNPFFFDDNDVVISYAKDEI</sequence>
<dbReference type="Proteomes" id="UP000019373">
    <property type="component" value="Unassembled WGS sequence"/>
</dbReference>
<reference evidence="3" key="1">
    <citation type="journal article" date="2014" name="BMC Genomics">
        <title>Genome characteristics reveal the impact of lichenization on lichen-forming fungus Endocarpon pusillum Hedwig (Verrucariales, Ascomycota).</title>
        <authorList>
            <person name="Wang Y.-Y."/>
            <person name="Liu B."/>
            <person name="Zhang X.-Y."/>
            <person name="Zhou Q.-M."/>
            <person name="Zhang T."/>
            <person name="Li H."/>
            <person name="Yu Y.-F."/>
            <person name="Zhang X.-L."/>
            <person name="Hao X.-Y."/>
            <person name="Wang M."/>
            <person name="Wang L."/>
            <person name="Wei J.-C."/>
        </authorList>
    </citation>
    <scope>NUCLEOTIDE SEQUENCE [LARGE SCALE GENOMIC DNA]</scope>
    <source>
        <strain evidence="3">Z07020 / HMAS-L-300199</strain>
    </source>
</reference>
<dbReference type="RefSeq" id="XP_007804021.1">
    <property type="nucleotide sequence ID" value="XM_007805830.1"/>
</dbReference>
<organism evidence="2 3">
    <name type="scientific">Endocarpon pusillum (strain Z07020 / HMAS-L-300199)</name>
    <name type="common">Lichen-forming fungus</name>
    <dbReference type="NCBI Taxonomy" id="1263415"/>
    <lineage>
        <taxon>Eukaryota</taxon>
        <taxon>Fungi</taxon>
        <taxon>Dikarya</taxon>
        <taxon>Ascomycota</taxon>
        <taxon>Pezizomycotina</taxon>
        <taxon>Eurotiomycetes</taxon>
        <taxon>Chaetothyriomycetidae</taxon>
        <taxon>Verrucariales</taxon>
        <taxon>Verrucariaceae</taxon>
        <taxon>Endocarpon</taxon>
    </lineage>
</organism>
<dbReference type="GeneID" id="19242498"/>
<evidence type="ECO:0000313" key="2">
    <source>
        <dbReference type="EMBL" id="ERF70351.1"/>
    </source>
</evidence>
<dbReference type="EMBL" id="KE721326">
    <property type="protein sequence ID" value="ERF70351.1"/>
    <property type="molecule type" value="Genomic_DNA"/>
</dbReference>
<gene>
    <name evidence="2" type="ORF">EPUS_07616</name>
</gene>
<name>U1GF35_ENDPU</name>
<evidence type="ECO:0000313" key="3">
    <source>
        <dbReference type="Proteomes" id="UP000019373"/>
    </source>
</evidence>
<dbReference type="HOGENOM" id="CLU_363700_0_0_1"/>
<protein>
    <submittedName>
        <fullName evidence="2">Uncharacterized protein</fullName>
    </submittedName>
</protein>
<feature type="region of interest" description="Disordered" evidence="1">
    <location>
        <begin position="695"/>
        <end position="716"/>
    </location>
</feature>
<keyword evidence="3" id="KW-1185">Reference proteome</keyword>
<dbReference type="OrthoDB" id="10463977at2759"/>